<dbReference type="PANTHER" id="PTHR32552:SF81">
    <property type="entry name" value="TONB-DEPENDENT OUTER MEMBRANE RECEPTOR"/>
    <property type="match status" value="1"/>
</dbReference>
<keyword evidence="17" id="KW-1185">Reference proteome</keyword>
<keyword evidence="16" id="KW-0675">Receptor</keyword>
<keyword evidence="5 11" id="KW-0812">Transmembrane</keyword>
<evidence type="ECO:0000259" key="14">
    <source>
        <dbReference type="Pfam" id="PF00593"/>
    </source>
</evidence>
<evidence type="ECO:0000256" key="11">
    <source>
        <dbReference type="PROSITE-ProRule" id="PRU01360"/>
    </source>
</evidence>
<evidence type="ECO:0000256" key="1">
    <source>
        <dbReference type="ARBA" id="ARBA00004571"/>
    </source>
</evidence>
<dbReference type="AlphaFoldDB" id="C6XJC1"/>
<keyword evidence="9 11" id="KW-0472">Membrane</keyword>
<dbReference type="HOGENOM" id="CLU_008287_15_0_5"/>
<keyword evidence="8 12" id="KW-0798">TonB box</keyword>
<dbReference type="eggNOG" id="COG4774">
    <property type="taxonomic scope" value="Bacteria"/>
</dbReference>
<keyword evidence="10 11" id="KW-0998">Cell outer membrane</keyword>
<comment type="similarity">
    <text evidence="11 12">Belongs to the TonB-dependent receptor family.</text>
</comment>
<dbReference type="OrthoDB" id="7313036at2"/>
<evidence type="ECO:0000256" key="7">
    <source>
        <dbReference type="ARBA" id="ARBA00023065"/>
    </source>
</evidence>
<evidence type="ECO:0000256" key="6">
    <source>
        <dbReference type="ARBA" id="ARBA00023004"/>
    </source>
</evidence>
<evidence type="ECO:0000256" key="12">
    <source>
        <dbReference type="RuleBase" id="RU003357"/>
    </source>
</evidence>
<keyword evidence="3 11" id="KW-1134">Transmembrane beta strand</keyword>
<keyword evidence="7" id="KW-0406">Ion transport</keyword>
<sequence length="736" mass="80430">MSNTKAKLLAGISFSSLFLGGVLPGNAQEIEASQKQQIRTLPTVTVTSQKREETLQSVPVTVTAYSGEMIDQKGLDNIQALSDSTPGLTIDAFPKTTPRPFIRGIGSSNQSAGSDPSSVVFVDGVYIGRGAMLSVDAFDLERLEVLKGPQGTLWGKNVVGGAIHFITAKPKDEFELKARATIAEFGQRDFDFVVNTPVGNHVATRLSLSSKKNNGFRKNFHTGAPLEDEDRLSGRFHALFDIGETSDLLFSIAGTKDDSEGAARFNLLPFNYEDVDSDTNANPDSNNFLKRETWGSKLELNTGVLGWADLTTYVSYLTLDNTTEEDLDGTDVAGNAATGFSGALGIPGVGLIKQEDASSLSAEFRLASNIDGPFSWVGGVFVLKDEIDRLRGTDVLIPVALETYRAKNETDSLAIFGQGTFAINDRWNVSAGLRFTDETKEYEIERFQAISPGDNYTTFGDPGISDEQKWTWKIGSDYQLSDNLFLFGHVSTGFKSGAFQEEPDAATARNAVAPEEVLNYELGVKSDFFDGRARANVSMFYSDYSDLQTIQSVDDATPNSGGARVVVDSGNATIHGIETEFRLLATDNIELSLLYTYLDATFDQFIETSEFLADGTEVFDDLAGNRLSRTPEHATSFSAAYNSDQFSWGAFKIGLDANYQSKIFDDNSNNDLEVRKARTLLDAFFTYEPNTSFSIQVWGRNLTDETYRVHQVGLGPSLFAQYGAPRQIGLTASYTY</sequence>
<evidence type="ECO:0000256" key="10">
    <source>
        <dbReference type="ARBA" id="ARBA00023237"/>
    </source>
</evidence>
<evidence type="ECO:0000256" key="3">
    <source>
        <dbReference type="ARBA" id="ARBA00022452"/>
    </source>
</evidence>
<dbReference type="InterPro" id="IPR012910">
    <property type="entry name" value="Plug_dom"/>
</dbReference>
<name>C6XJC1_HIRBI</name>
<feature type="domain" description="TonB-dependent receptor-like beta-barrel" evidence="14">
    <location>
        <begin position="266"/>
        <end position="702"/>
    </location>
</feature>
<gene>
    <name evidence="16" type="ordered locus">Hbal_1528</name>
</gene>
<evidence type="ECO:0000256" key="2">
    <source>
        <dbReference type="ARBA" id="ARBA00022448"/>
    </source>
</evidence>
<dbReference type="SUPFAM" id="SSF56935">
    <property type="entry name" value="Porins"/>
    <property type="match status" value="1"/>
</dbReference>
<keyword evidence="6" id="KW-0408">Iron</keyword>
<feature type="chain" id="PRO_5002974018" evidence="13">
    <location>
        <begin position="28"/>
        <end position="736"/>
    </location>
</feature>
<dbReference type="KEGG" id="hba:Hbal_1528"/>
<keyword evidence="4" id="KW-0410">Iron transport</keyword>
<keyword evidence="2 11" id="KW-0813">Transport</keyword>
<dbReference type="CDD" id="cd01347">
    <property type="entry name" value="ligand_gated_channel"/>
    <property type="match status" value="1"/>
</dbReference>
<feature type="signal peptide" evidence="13">
    <location>
        <begin position="1"/>
        <end position="27"/>
    </location>
</feature>
<evidence type="ECO:0000256" key="13">
    <source>
        <dbReference type="SAM" id="SignalP"/>
    </source>
</evidence>
<accession>C6XJC1</accession>
<evidence type="ECO:0000313" key="17">
    <source>
        <dbReference type="Proteomes" id="UP000002745"/>
    </source>
</evidence>
<dbReference type="InterPro" id="IPR039426">
    <property type="entry name" value="TonB-dep_rcpt-like"/>
</dbReference>
<dbReference type="Pfam" id="PF00593">
    <property type="entry name" value="TonB_dep_Rec_b-barrel"/>
    <property type="match status" value="1"/>
</dbReference>
<organism evidence="16 17">
    <name type="scientific">Hirschia baltica (strain ATCC 49814 / DSM 5838 / IFAM 1418)</name>
    <dbReference type="NCBI Taxonomy" id="582402"/>
    <lineage>
        <taxon>Bacteria</taxon>
        <taxon>Pseudomonadati</taxon>
        <taxon>Pseudomonadota</taxon>
        <taxon>Alphaproteobacteria</taxon>
        <taxon>Hyphomonadales</taxon>
        <taxon>Hyphomonadaceae</taxon>
        <taxon>Hirschia</taxon>
    </lineage>
</organism>
<comment type="subcellular location">
    <subcellularLocation>
        <location evidence="1 11">Cell outer membrane</location>
        <topology evidence="1 11">Multi-pass membrane protein</topology>
    </subcellularLocation>
</comment>
<keyword evidence="13" id="KW-0732">Signal</keyword>
<dbReference type="PROSITE" id="PS52016">
    <property type="entry name" value="TONB_DEPENDENT_REC_3"/>
    <property type="match status" value="1"/>
</dbReference>
<evidence type="ECO:0000256" key="9">
    <source>
        <dbReference type="ARBA" id="ARBA00023136"/>
    </source>
</evidence>
<dbReference type="Gene3D" id="2.40.170.20">
    <property type="entry name" value="TonB-dependent receptor, beta-barrel domain"/>
    <property type="match status" value="1"/>
</dbReference>
<proteinExistence type="inferred from homology"/>
<feature type="domain" description="TonB-dependent receptor plug" evidence="15">
    <location>
        <begin position="55"/>
        <end position="162"/>
    </location>
</feature>
<dbReference type="InterPro" id="IPR000531">
    <property type="entry name" value="Beta-barrel_TonB"/>
</dbReference>
<reference evidence="17" key="1">
    <citation type="journal article" date="2011" name="J. Bacteriol.">
        <title>Genome sequences of eight morphologically diverse alphaproteobacteria.</title>
        <authorList>
            <consortium name="US DOE Joint Genome Institute"/>
            <person name="Brown P.J."/>
            <person name="Kysela D.T."/>
            <person name="Buechlein A."/>
            <person name="Hemmerich C."/>
            <person name="Brun Y.V."/>
        </authorList>
    </citation>
    <scope>NUCLEOTIDE SEQUENCE [LARGE SCALE GENOMIC DNA]</scope>
    <source>
        <strain evidence="17">ATCC 49814 / DSM 5838 / IFAM 1418</strain>
    </source>
</reference>
<dbReference type="RefSeq" id="WP_015827366.1">
    <property type="nucleotide sequence ID" value="NC_012982.1"/>
</dbReference>
<dbReference type="GO" id="GO:0009279">
    <property type="term" value="C:cell outer membrane"/>
    <property type="evidence" value="ECO:0007669"/>
    <property type="project" value="UniProtKB-SubCell"/>
</dbReference>
<dbReference type="GO" id="GO:0006826">
    <property type="term" value="P:iron ion transport"/>
    <property type="evidence" value="ECO:0007669"/>
    <property type="project" value="UniProtKB-KW"/>
</dbReference>
<dbReference type="InterPro" id="IPR036942">
    <property type="entry name" value="Beta-barrel_TonB_sf"/>
</dbReference>
<evidence type="ECO:0000259" key="15">
    <source>
        <dbReference type="Pfam" id="PF07715"/>
    </source>
</evidence>
<dbReference type="PANTHER" id="PTHR32552">
    <property type="entry name" value="FERRICHROME IRON RECEPTOR-RELATED"/>
    <property type="match status" value="1"/>
</dbReference>
<dbReference type="Proteomes" id="UP000002745">
    <property type="component" value="Chromosome"/>
</dbReference>
<evidence type="ECO:0000256" key="4">
    <source>
        <dbReference type="ARBA" id="ARBA00022496"/>
    </source>
</evidence>
<protein>
    <submittedName>
        <fullName evidence="16">TonB-dependent receptor</fullName>
    </submittedName>
</protein>
<dbReference type="Pfam" id="PF07715">
    <property type="entry name" value="Plug"/>
    <property type="match status" value="1"/>
</dbReference>
<evidence type="ECO:0000256" key="5">
    <source>
        <dbReference type="ARBA" id="ARBA00022692"/>
    </source>
</evidence>
<dbReference type="STRING" id="582402.Hbal_1528"/>
<evidence type="ECO:0000256" key="8">
    <source>
        <dbReference type="ARBA" id="ARBA00023077"/>
    </source>
</evidence>
<dbReference type="EMBL" id="CP001678">
    <property type="protein sequence ID" value="ACT59216.1"/>
    <property type="molecule type" value="Genomic_DNA"/>
</dbReference>
<evidence type="ECO:0000313" key="16">
    <source>
        <dbReference type="EMBL" id="ACT59216.1"/>
    </source>
</evidence>